<reference evidence="2 3" key="1">
    <citation type="submission" date="2011-12" db="EMBL/GenBank/DDBJ databases">
        <title>Complete sequence of Mycobacterium rhodesiae NBB3.</title>
        <authorList>
            <consortium name="US DOE Joint Genome Institute"/>
            <person name="Lucas S."/>
            <person name="Han J."/>
            <person name="Lapidus A."/>
            <person name="Cheng J.-F."/>
            <person name="Goodwin L."/>
            <person name="Pitluck S."/>
            <person name="Peters L."/>
            <person name="Mikhailova N."/>
            <person name="Gu W."/>
            <person name="Detter J.C."/>
            <person name="Han C."/>
            <person name="Tapia R."/>
            <person name="Land M."/>
            <person name="Hauser L."/>
            <person name="Kyrpides N."/>
            <person name="Ivanova N."/>
            <person name="Pagani I."/>
            <person name="Mattes T."/>
            <person name="Holmes A."/>
            <person name="Rutledge P."/>
            <person name="Paulsen I."/>
            <person name="Coleman N."/>
            <person name="Woyke T."/>
        </authorList>
    </citation>
    <scope>NUCLEOTIDE SEQUENCE [LARGE SCALE GENOMIC DNA]</scope>
    <source>
        <strain evidence="2 3">NBB3</strain>
    </source>
</reference>
<keyword evidence="3" id="KW-1185">Reference proteome</keyword>
<dbReference type="InterPro" id="IPR052897">
    <property type="entry name" value="Sec-Metab_Biosynth_Hydrolase"/>
</dbReference>
<dbReference type="InterPro" id="IPR029058">
    <property type="entry name" value="AB_hydrolase_fold"/>
</dbReference>
<dbReference type="eggNOG" id="COG1075">
    <property type="taxonomic scope" value="Bacteria"/>
</dbReference>
<dbReference type="PANTHER" id="PTHR37017">
    <property type="entry name" value="AB HYDROLASE-1 DOMAIN-CONTAINING PROTEIN-RELATED"/>
    <property type="match status" value="1"/>
</dbReference>
<organism evidence="2 3">
    <name type="scientific">Mycolicibacterium rhodesiae (strain NBB3)</name>
    <name type="common">Mycobacterium rhodesiae</name>
    <dbReference type="NCBI Taxonomy" id="710685"/>
    <lineage>
        <taxon>Bacteria</taxon>
        <taxon>Bacillati</taxon>
        <taxon>Actinomycetota</taxon>
        <taxon>Actinomycetes</taxon>
        <taxon>Mycobacteriales</taxon>
        <taxon>Mycobacteriaceae</taxon>
        <taxon>Mycolicibacterium</taxon>
    </lineage>
</organism>
<dbReference type="EMBL" id="CP003169">
    <property type="protein sequence ID" value="AEV70759.1"/>
    <property type="molecule type" value="Genomic_DNA"/>
</dbReference>
<dbReference type="Pfam" id="PF12697">
    <property type="entry name" value="Abhydrolase_6"/>
    <property type="match status" value="1"/>
</dbReference>
<gene>
    <name evidence="2" type="ordered locus">MycrhN_0109</name>
</gene>
<dbReference type="Gene3D" id="3.40.50.1820">
    <property type="entry name" value="alpha/beta hydrolase"/>
    <property type="match status" value="1"/>
</dbReference>
<dbReference type="Proteomes" id="UP000005442">
    <property type="component" value="Chromosome"/>
</dbReference>
<dbReference type="PATRIC" id="fig|710685.3.peg.112"/>
<dbReference type="InterPro" id="IPR000073">
    <property type="entry name" value="AB_hydrolase_1"/>
</dbReference>
<sequence length="192" mass="21114">MVAIDSCIGPDDPDVVVVAHSISGLCLPLIAECRTVSRMVFLSALIPTPGQAFADCVAEDPDILPFSAQVAKVGTEIGFGWEAVHRAFYHDCPEHLARRAFEELRAQSITAFIEPSPLRRWPATPTTVIVMNQDRVVAPHWTRSMARRLPAADLVELDGGHSPFYADPETLANTLVQISRNTRRHSHPVDGR</sequence>
<evidence type="ECO:0000259" key="1">
    <source>
        <dbReference type="Pfam" id="PF12697"/>
    </source>
</evidence>
<evidence type="ECO:0000313" key="2">
    <source>
        <dbReference type="EMBL" id="AEV70759.1"/>
    </source>
</evidence>
<name>G8RGJ0_MYCRN</name>
<dbReference type="AlphaFoldDB" id="G8RGJ0"/>
<feature type="domain" description="AB hydrolase-1" evidence="1">
    <location>
        <begin position="6"/>
        <end position="173"/>
    </location>
</feature>
<dbReference type="PANTHER" id="PTHR37017:SF11">
    <property type="entry name" value="ESTERASE_LIPASE_THIOESTERASE DOMAIN-CONTAINING PROTEIN"/>
    <property type="match status" value="1"/>
</dbReference>
<proteinExistence type="predicted"/>
<dbReference type="GO" id="GO:0003824">
    <property type="term" value="F:catalytic activity"/>
    <property type="evidence" value="ECO:0007669"/>
    <property type="project" value="UniProtKB-ARBA"/>
</dbReference>
<protein>
    <recommendedName>
        <fullName evidence="1">AB hydrolase-1 domain-containing protein</fullName>
    </recommendedName>
</protein>
<dbReference type="STRING" id="710685.MycrhN_0109"/>
<dbReference type="SUPFAM" id="SSF53474">
    <property type="entry name" value="alpha/beta-Hydrolases"/>
    <property type="match status" value="1"/>
</dbReference>
<evidence type="ECO:0000313" key="3">
    <source>
        <dbReference type="Proteomes" id="UP000005442"/>
    </source>
</evidence>
<accession>G8RGJ0</accession>
<dbReference type="HOGENOM" id="CLU_046066_3_3_11"/>
<dbReference type="KEGG" id="mrh:MycrhN_0109"/>